<reference evidence="3 4" key="1">
    <citation type="submission" date="2018-11" db="EMBL/GenBank/DDBJ databases">
        <authorList>
            <consortium name="Pathogen Informatics"/>
        </authorList>
    </citation>
    <scope>NUCLEOTIDE SEQUENCE [LARGE SCALE GENOMIC DNA]</scope>
    <source>
        <strain>Denwood</strain>
        <strain evidence="4">Zambia</strain>
    </source>
</reference>
<evidence type="ECO:0000313" key="4">
    <source>
        <dbReference type="Proteomes" id="UP000269396"/>
    </source>
</evidence>
<feature type="coiled-coil region" evidence="1">
    <location>
        <begin position="50"/>
        <end position="140"/>
    </location>
</feature>
<evidence type="ECO:0000256" key="1">
    <source>
        <dbReference type="SAM" id="Coils"/>
    </source>
</evidence>
<sequence length="321" mass="36001">MEKCKQQQVFSRLDDRNKQLTYSHQFNELKIDNMTKLHDNINNNNLLQALMDTKSALIAAQRESKRLKRRTAREVAELERVAEEQCNRAGDLTEQLSLAKRQYAQLKSQIASQTELTEHGKRLEAALSAVRAELEQHNNTINASVVDENGCSNSTLFGQRIREVLNPDSDSRIVKDRSSNDQEIQEITDHNYSANGLQKSLLLLTNSFHEISHSPSNFHSVQSLTDSLNGLCKKSNLFSYRLFPNNDSEHVVDDPELNYTTSGLGSSVNPGTQIASNGGSVQENSTILSPSTLGESKPVKSNNWKVSMCEVLHTNKWGFLV</sequence>
<keyword evidence="4" id="KW-1185">Reference proteome</keyword>
<keyword evidence="1" id="KW-0175">Coiled coil</keyword>
<protein>
    <submittedName>
        <fullName evidence="3">Uncharacterized protein</fullName>
    </submittedName>
</protein>
<dbReference type="AlphaFoldDB" id="A0A3P8F6H9"/>
<accession>A0A3P8F6H9</accession>
<feature type="region of interest" description="Disordered" evidence="2">
    <location>
        <begin position="275"/>
        <end position="299"/>
    </location>
</feature>
<organism evidence="3 4">
    <name type="scientific">Schistosoma mattheei</name>
    <dbReference type="NCBI Taxonomy" id="31246"/>
    <lineage>
        <taxon>Eukaryota</taxon>
        <taxon>Metazoa</taxon>
        <taxon>Spiralia</taxon>
        <taxon>Lophotrochozoa</taxon>
        <taxon>Platyhelminthes</taxon>
        <taxon>Trematoda</taxon>
        <taxon>Digenea</taxon>
        <taxon>Strigeidida</taxon>
        <taxon>Schistosomatoidea</taxon>
        <taxon>Schistosomatidae</taxon>
        <taxon>Schistosoma</taxon>
    </lineage>
</organism>
<evidence type="ECO:0000256" key="2">
    <source>
        <dbReference type="SAM" id="MobiDB-lite"/>
    </source>
</evidence>
<dbReference type="Proteomes" id="UP000269396">
    <property type="component" value="Unassembled WGS sequence"/>
</dbReference>
<gene>
    <name evidence="3" type="ORF">SMTD_LOCUS16607</name>
</gene>
<evidence type="ECO:0000313" key="3">
    <source>
        <dbReference type="EMBL" id="VDP71842.1"/>
    </source>
</evidence>
<proteinExistence type="predicted"/>
<dbReference type="EMBL" id="UZAL01037426">
    <property type="protein sequence ID" value="VDP71842.1"/>
    <property type="molecule type" value="Genomic_DNA"/>
</dbReference>
<name>A0A3P8F6H9_9TREM</name>